<dbReference type="InterPro" id="IPR012340">
    <property type="entry name" value="NA-bd_OB-fold"/>
</dbReference>
<protein>
    <submittedName>
        <fullName evidence="8">Membrane protein</fullName>
    </submittedName>
    <submittedName>
        <fullName evidence="7">NfeD family protein</fullName>
    </submittedName>
</protein>
<feature type="domain" description="NfeD-like C-terminal" evidence="6">
    <location>
        <begin position="93"/>
        <end position="148"/>
    </location>
</feature>
<dbReference type="PANTHER" id="PTHR33507:SF3">
    <property type="entry name" value="INNER MEMBRANE PROTEIN YBBJ"/>
    <property type="match status" value="1"/>
</dbReference>
<dbReference type="GO" id="GO:0005886">
    <property type="term" value="C:plasma membrane"/>
    <property type="evidence" value="ECO:0007669"/>
    <property type="project" value="TreeGrafter"/>
</dbReference>
<evidence type="ECO:0000259" key="6">
    <source>
        <dbReference type="Pfam" id="PF01957"/>
    </source>
</evidence>
<organism evidence="8 10">
    <name type="scientific">Vibrio fluvialis</name>
    <dbReference type="NCBI Taxonomy" id="676"/>
    <lineage>
        <taxon>Bacteria</taxon>
        <taxon>Pseudomonadati</taxon>
        <taxon>Pseudomonadota</taxon>
        <taxon>Gammaproteobacteria</taxon>
        <taxon>Vibrionales</taxon>
        <taxon>Vibrionaceae</taxon>
        <taxon>Vibrio</taxon>
    </lineage>
</organism>
<dbReference type="Gene3D" id="2.40.50.140">
    <property type="entry name" value="Nucleic acid-binding proteins"/>
    <property type="match status" value="1"/>
</dbReference>
<feature type="transmembrane region" description="Helical" evidence="5">
    <location>
        <begin position="55"/>
        <end position="72"/>
    </location>
</feature>
<dbReference type="Pfam" id="PF01957">
    <property type="entry name" value="NfeD"/>
    <property type="match status" value="1"/>
</dbReference>
<dbReference type="EMBL" id="UHIP01000001">
    <property type="protein sequence ID" value="SUP26715.1"/>
    <property type="molecule type" value="Genomic_DNA"/>
</dbReference>
<reference evidence="7" key="2">
    <citation type="submission" date="2018-01" db="EMBL/GenBank/DDBJ databases">
        <title>FDA dAtabase for Regulatory Grade micrObial Sequences (FDA-ARGOS): Supporting development and validation of Infectious Disease Dx tests.</title>
        <authorList>
            <person name="Hoffmann M."/>
            <person name="Allard M."/>
            <person name="Evans P."/>
            <person name="Brown E."/>
            <person name="Tallon L."/>
            <person name="Sadzewicz L."/>
            <person name="Sengamalay N."/>
            <person name="Ott S."/>
            <person name="Godinez A."/>
            <person name="Nagaraj S."/>
            <person name="Vyas G."/>
            <person name="Aluvathingal J."/>
            <person name="Nadendla S."/>
            <person name="Geyer C."/>
            <person name="Sichtig H."/>
        </authorList>
    </citation>
    <scope>NUCLEOTIDE SEQUENCE</scope>
    <source>
        <strain evidence="7">ATCC 33809</strain>
    </source>
</reference>
<evidence type="ECO:0000313" key="9">
    <source>
        <dbReference type="Proteomes" id="UP000057088"/>
    </source>
</evidence>
<keyword evidence="3 5" id="KW-1133">Transmembrane helix</keyword>
<dbReference type="KEGG" id="vfl:AL536_16320"/>
<dbReference type="InterPro" id="IPR002810">
    <property type="entry name" value="NfeD-like_C"/>
</dbReference>
<feature type="transmembrane region" description="Helical" evidence="5">
    <location>
        <begin position="12"/>
        <end position="27"/>
    </location>
</feature>
<dbReference type="PANTHER" id="PTHR33507">
    <property type="entry name" value="INNER MEMBRANE PROTEIN YBBJ"/>
    <property type="match status" value="1"/>
</dbReference>
<accession>A0AAX2LPY8</accession>
<reference evidence="9" key="1">
    <citation type="submission" date="2015-12" db="EMBL/GenBank/DDBJ databases">
        <title>FDA dAtabase for Regulatory Grade micrObial Sequences (FDA-ARGOS): Supporting development and validation of Infectious Disease Dx tests.</title>
        <authorList>
            <person name="Hoffmann M."/>
            <person name="Allard M."/>
            <person name="Evans P."/>
            <person name="Brown E."/>
            <person name="Tallon L.J."/>
            <person name="Sadzewicz L."/>
            <person name="Sengamalay N."/>
            <person name="Ott S."/>
            <person name="Godinez A."/>
            <person name="Nagaraj S."/>
            <person name="Vyas G."/>
            <person name="Aluvathingal J."/>
            <person name="Nadendla S."/>
            <person name="Geyer C."/>
            <person name="Sichtig H."/>
        </authorList>
    </citation>
    <scope>NUCLEOTIDE SEQUENCE [LARGE SCALE GENOMIC DNA]</scope>
    <source>
        <strain evidence="9">ATCC 33809</strain>
    </source>
</reference>
<evidence type="ECO:0000256" key="2">
    <source>
        <dbReference type="ARBA" id="ARBA00022692"/>
    </source>
</evidence>
<evidence type="ECO:0000256" key="5">
    <source>
        <dbReference type="SAM" id="Phobius"/>
    </source>
</evidence>
<evidence type="ECO:0000256" key="4">
    <source>
        <dbReference type="ARBA" id="ARBA00023136"/>
    </source>
</evidence>
<keyword evidence="4 5" id="KW-0472">Membrane</keyword>
<evidence type="ECO:0000313" key="8">
    <source>
        <dbReference type="EMBL" id="SUP26715.1"/>
    </source>
</evidence>
<dbReference type="EMBL" id="CP014035">
    <property type="protein sequence ID" value="AMF95005.1"/>
    <property type="molecule type" value="Genomic_DNA"/>
</dbReference>
<reference evidence="8 10" key="3">
    <citation type="submission" date="2018-06" db="EMBL/GenBank/DDBJ databases">
        <authorList>
            <consortium name="Pathogen Informatics"/>
            <person name="Doyle S."/>
        </authorList>
    </citation>
    <scope>NUCLEOTIDE SEQUENCE [LARGE SCALE GENOMIC DNA]</scope>
    <source>
        <strain evidence="8 10">NCTC11327</strain>
    </source>
</reference>
<name>A0AAX2LPY8_VIBFL</name>
<proteinExistence type="predicted"/>
<evidence type="ECO:0000313" key="7">
    <source>
        <dbReference type="EMBL" id="AMF95005.1"/>
    </source>
</evidence>
<evidence type="ECO:0000313" key="10">
    <source>
        <dbReference type="Proteomes" id="UP000254626"/>
    </source>
</evidence>
<dbReference type="Proteomes" id="UP000057088">
    <property type="component" value="Chromosome 2"/>
</dbReference>
<dbReference type="SUPFAM" id="SSF141322">
    <property type="entry name" value="NfeD domain-like"/>
    <property type="match status" value="1"/>
</dbReference>
<dbReference type="Proteomes" id="UP000254626">
    <property type="component" value="Unassembled WGS sequence"/>
</dbReference>
<comment type="subcellular location">
    <subcellularLocation>
        <location evidence="1">Membrane</location>
        <topology evidence="1">Multi-pass membrane protein</topology>
    </subcellularLocation>
</comment>
<keyword evidence="2 5" id="KW-0812">Transmembrane</keyword>
<evidence type="ECO:0000256" key="3">
    <source>
        <dbReference type="ARBA" id="ARBA00022989"/>
    </source>
</evidence>
<evidence type="ECO:0000256" key="1">
    <source>
        <dbReference type="ARBA" id="ARBA00004141"/>
    </source>
</evidence>
<gene>
    <name evidence="8" type="primary">ybbJ</name>
    <name evidence="7" type="ORF">AL536_16320</name>
    <name evidence="8" type="ORF">NCTC11327_02015</name>
</gene>
<dbReference type="InterPro" id="IPR052165">
    <property type="entry name" value="Membrane_assoc_protease"/>
</dbReference>
<sequence length="152" mass="17046">MIDWLLELNHWHWLALGLALLAAELLGTAGYCLWLGVSALLVSAILLVVPVSWQLQWSSFAAFSLITTWLWWRRQLSNDKRSDAGRTLNQKQKQLIGQTAVVRDDVDAGQFRLALGDTTWLAECQEPLHAGQRVTVVDVDGTILKVEPKKIS</sequence>
<keyword evidence="9" id="KW-1185">Reference proteome</keyword>
<dbReference type="GeneID" id="29386659"/>
<dbReference type="RefSeq" id="WP_020327982.1">
    <property type="nucleotide sequence ID" value="NZ_AP028128.1"/>
</dbReference>
<dbReference type="AlphaFoldDB" id="A0AAX2LPY8"/>